<evidence type="ECO:0000313" key="2">
    <source>
        <dbReference type="EMBL" id="KAB7791118.1"/>
    </source>
</evidence>
<sequence>MPIGTQDNVTDYKGSHPTISWDANAQTDDMRLTSQYQLGREPENRGFRLASQPSSKLTRKPRQYGL</sequence>
<keyword evidence="3" id="KW-1185">Reference proteome</keyword>
<reference evidence="2 3" key="1">
    <citation type="submission" date="2019-09" db="EMBL/GenBank/DDBJ databases">
        <title>Characterization of the phylogenetic diversity of two novel species belonging to the genus Bifidobacterium: Bifidobacterium cebidarum sp. nov. and Bifidobacterium leontopitheci sp. nov.</title>
        <authorList>
            <person name="Lugli G.A."/>
            <person name="Duranti S."/>
            <person name="Milani C."/>
            <person name="Turroni F."/>
            <person name="Ventura M."/>
        </authorList>
    </citation>
    <scope>NUCLEOTIDE SEQUENCE [LARGE SCALE GENOMIC DNA]</scope>
    <source>
        <strain evidence="2 3">LMG 31471</strain>
    </source>
</reference>
<evidence type="ECO:0000313" key="3">
    <source>
        <dbReference type="Proteomes" id="UP000441772"/>
    </source>
</evidence>
<dbReference type="Proteomes" id="UP000441772">
    <property type="component" value="Unassembled WGS sequence"/>
</dbReference>
<dbReference type="AlphaFoldDB" id="A0A6I1GSF2"/>
<gene>
    <name evidence="2" type="ORF">F7D09_0284</name>
</gene>
<name>A0A6I1GSF2_9BIFI</name>
<evidence type="ECO:0000256" key="1">
    <source>
        <dbReference type="SAM" id="MobiDB-lite"/>
    </source>
</evidence>
<proteinExistence type="predicted"/>
<organism evidence="2 3">
    <name type="scientific">Bifidobacterium leontopitheci</name>
    <dbReference type="NCBI Taxonomy" id="2650774"/>
    <lineage>
        <taxon>Bacteria</taxon>
        <taxon>Bacillati</taxon>
        <taxon>Actinomycetota</taxon>
        <taxon>Actinomycetes</taxon>
        <taxon>Bifidobacteriales</taxon>
        <taxon>Bifidobacteriaceae</taxon>
        <taxon>Bifidobacterium</taxon>
    </lineage>
</organism>
<protein>
    <submittedName>
        <fullName evidence="2">Uncharacterized protein</fullName>
    </submittedName>
</protein>
<dbReference type="EMBL" id="WBVT01000003">
    <property type="protein sequence ID" value="KAB7791118.1"/>
    <property type="molecule type" value="Genomic_DNA"/>
</dbReference>
<feature type="region of interest" description="Disordered" evidence="1">
    <location>
        <begin position="1"/>
        <end position="66"/>
    </location>
</feature>
<comment type="caution">
    <text evidence="2">The sequence shown here is derived from an EMBL/GenBank/DDBJ whole genome shotgun (WGS) entry which is preliminary data.</text>
</comment>
<accession>A0A6I1GSF2</accession>
<feature type="compositionally biased region" description="Basic residues" evidence="1">
    <location>
        <begin position="57"/>
        <end position="66"/>
    </location>
</feature>
<feature type="compositionally biased region" description="Polar residues" evidence="1">
    <location>
        <begin position="17"/>
        <end position="37"/>
    </location>
</feature>